<evidence type="ECO:0000313" key="6">
    <source>
        <dbReference type="Proteomes" id="UP000777438"/>
    </source>
</evidence>
<dbReference type="OrthoDB" id="2740448at2759"/>
<dbReference type="AlphaFoldDB" id="A0A9P9AMK6"/>
<keyword evidence="6" id="KW-1185">Reference proteome</keyword>
<feature type="domain" description="Zn(2)-C6 fungal-type" evidence="4">
    <location>
        <begin position="8"/>
        <end position="37"/>
    </location>
</feature>
<feature type="compositionally biased region" description="Low complexity" evidence="3">
    <location>
        <begin position="62"/>
        <end position="78"/>
    </location>
</feature>
<name>A0A9P9AMK6_9HYPO</name>
<dbReference type="Pfam" id="PF04082">
    <property type="entry name" value="Fungal_trans"/>
    <property type="match status" value="1"/>
</dbReference>
<protein>
    <submittedName>
        <fullName evidence="5">C6 transcription factor</fullName>
    </submittedName>
</protein>
<dbReference type="Proteomes" id="UP000777438">
    <property type="component" value="Unassembled WGS sequence"/>
</dbReference>
<keyword evidence="2" id="KW-0539">Nucleus</keyword>
<comment type="caution">
    <text evidence="5">The sequence shown here is derived from an EMBL/GenBank/DDBJ whole genome shotgun (WGS) entry which is preliminary data.</text>
</comment>
<reference evidence="5 6" key="1">
    <citation type="journal article" date="2021" name="Nat. Commun.">
        <title>Genetic determinants of endophytism in the Arabidopsis root mycobiome.</title>
        <authorList>
            <person name="Mesny F."/>
            <person name="Miyauchi S."/>
            <person name="Thiergart T."/>
            <person name="Pickel B."/>
            <person name="Atanasova L."/>
            <person name="Karlsson M."/>
            <person name="Huettel B."/>
            <person name="Barry K.W."/>
            <person name="Haridas S."/>
            <person name="Chen C."/>
            <person name="Bauer D."/>
            <person name="Andreopoulos W."/>
            <person name="Pangilinan J."/>
            <person name="LaButti K."/>
            <person name="Riley R."/>
            <person name="Lipzen A."/>
            <person name="Clum A."/>
            <person name="Drula E."/>
            <person name="Henrissat B."/>
            <person name="Kohler A."/>
            <person name="Grigoriev I.V."/>
            <person name="Martin F.M."/>
            <person name="Hacquard S."/>
        </authorList>
    </citation>
    <scope>NUCLEOTIDE SEQUENCE [LARGE SCALE GENOMIC DNA]</scope>
    <source>
        <strain evidence="5 6">MPI-CAGE-CH-0241</strain>
    </source>
</reference>
<dbReference type="PANTHER" id="PTHR31668">
    <property type="entry name" value="GLUCOSE TRANSPORT TRANSCRIPTION REGULATOR RGT1-RELATED-RELATED"/>
    <property type="match status" value="1"/>
</dbReference>
<dbReference type="InterPro" id="IPR007219">
    <property type="entry name" value="XnlR_reg_dom"/>
</dbReference>
<gene>
    <name evidence="5" type="ORF">B0T10DRAFT_492193</name>
</gene>
<dbReference type="InterPro" id="IPR001138">
    <property type="entry name" value="Zn2Cys6_DnaBD"/>
</dbReference>
<dbReference type="GO" id="GO:0003677">
    <property type="term" value="F:DNA binding"/>
    <property type="evidence" value="ECO:0007669"/>
    <property type="project" value="InterPro"/>
</dbReference>
<dbReference type="GO" id="GO:0008270">
    <property type="term" value="F:zinc ion binding"/>
    <property type="evidence" value="ECO:0007669"/>
    <property type="project" value="InterPro"/>
</dbReference>
<evidence type="ECO:0000256" key="2">
    <source>
        <dbReference type="ARBA" id="ARBA00023242"/>
    </source>
</evidence>
<dbReference type="SUPFAM" id="SSF57701">
    <property type="entry name" value="Zn2/Cys6 DNA-binding domain"/>
    <property type="match status" value="1"/>
</dbReference>
<dbReference type="SMART" id="SM00066">
    <property type="entry name" value="GAL4"/>
    <property type="match status" value="1"/>
</dbReference>
<evidence type="ECO:0000256" key="1">
    <source>
        <dbReference type="ARBA" id="ARBA00022723"/>
    </source>
</evidence>
<keyword evidence="1" id="KW-0479">Metal-binding</keyword>
<sequence length="527" mass="58603">MTARATRACDGCRFRKVRCNGVQPCSQCEHLNLKCDFSPAPTKRKPAVRGRLVAQLRDKARSSSSTPLAPAPAPTSIAGIVNQDDPSHGASHRSASVASSGSADYTKDFFLGLVPEFETVVYPVNPIISPDEMRVAIQNMHQSHEDAALVYAFAAVTINLARTSWTLHGDISAQITELVRHSLASHRQADVAEPANDGTLSELKISVKRALTCVFLEICQMAFKRLDRSFIILREAISMLQTLDLHLNSADGMTDKREICRFQRLYWEAFIHERFTNILGGHPCILPPLNTGLPFPDPSIPPHVDLGWTRLIELFLIMDDVFLSHWKAQQDPNCQVTNMTAQWIESKQAQLDQDEVDAAEAERKLSASGQGSLTELQLADIFITRLWLRTLVWQLALSQGLLRSAPPRDTHQGLSLHFPAARLSIQLRSLVSRLGSVASISTHGSGILQKLFEITSTIADVLALPQGAGQSQEEAKARMEDFIFLVKFLFSLERIQKKQRDYVREKLEVLQSMYTVVSFDELTGSPI</sequence>
<evidence type="ECO:0000313" key="5">
    <source>
        <dbReference type="EMBL" id="KAH6885213.1"/>
    </source>
</evidence>
<dbReference type="PANTHER" id="PTHR31668:SF24">
    <property type="entry name" value="TRANSCRIPTION FACTOR, PUTATIVE-RELATED"/>
    <property type="match status" value="1"/>
</dbReference>
<feature type="compositionally biased region" description="Low complexity" evidence="3">
    <location>
        <begin position="88"/>
        <end position="97"/>
    </location>
</feature>
<dbReference type="Gene3D" id="4.10.240.10">
    <property type="entry name" value="Zn(2)-C6 fungal-type DNA-binding domain"/>
    <property type="match status" value="1"/>
</dbReference>
<organism evidence="5 6">
    <name type="scientific">Thelonectria olida</name>
    <dbReference type="NCBI Taxonomy" id="1576542"/>
    <lineage>
        <taxon>Eukaryota</taxon>
        <taxon>Fungi</taxon>
        <taxon>Dikarya</taxon>
        <taxon>Ascomycota</taxon>
        <taxon>Pezizomycotina</taxon>
        <taxon>Sordariomycetes</taxon>
        <taxon>Hypocreomycetidae</taxon>
        <taxon>Hypocreales</taxon>
        <taxon>Nectriaceae</taxon>
        <taxon>Thelonectria</taxon>
    </lineage>
</organism>
<dbReference type="GO" id="GO:0006351">
    <property type="term" value="P:DNA-templated transcription"/>
    <property type="evidence" value="ECO:0007669"/>
    <property type="project" value="InterPro"/>
</dbReference>
<dbReference type="InterPro" id="IPR036864">
    <property type="entry name" value="Zn2-C6_fun-type_DNA-bd_sf"/>
</dbReference>
<dbReference type="PROSITE" id="PS50048">
    <property type="entry name" value="ZN2_CY6_FUNGAL_2"/>
    <property type="match status" value="1"/>
</dbReference>
<dbReference type="CDD" id="cd00067">
    <property type="entry name" value="GAL4"/>
    <property type="match status" value="1"/>
</dbReference>
<dbReference type="InterPro" id="IPR050797">
    <property type="entry name" value="Carb_Metab_Trans_Reg"/>
</dbReference>
<dbReference type="PROSITE" id="PS00463">
    <property type="entry name" value="ZN2_CY6_FUNGAL_1"/>
    <property type="match status" value="1"/>
</dbReference>
<evidence type="ECO:0000259" key="4">
    <source>
        <dbReference type="PROSITE" id="PS50048"/>
    </source>
</evidence>
<accession>A0A9P9AMK6</accession>
<dbReference type="EMBL" id="JAGPYM010000018">
    <property type="protein sequence ID" value="KAH6885213.1"/>
    <property type="molecule type" value="Genomic_DNA"/>
</dbReference>
<dbReference type="Pfam" id="PF00172">
    <property type="entry name" value="Zn_clus"/>
    <property type="match status" value="1"/>
</dbReference>
<evidence type="ECO:0000256" key="3">
    <source>
        <dbReference type="SAM" id="MobiDB-lite"/>
    </source>
</evidence>
<dbReference type="CDD" id="cd12148">
    <property type="entry name" value="fungal_TF_MHR"/>
    <property type="match status" value="1"/>
</dbReference>
<dbReference type="GO" id="GO:0000981">
    <property type="term" value="F:DNA-binding transcription factor activity, RNA polymerase II-specific"/>
    <property type="evidence" value="ECO:0007669"/>
    <property type="project" value="InterPro"/>
</dbReference>
<feature type="region of interest" description="Disordered" evidence="3">
    <location>
        <begin position="56"/>
        <end position="97"/>
    </location>
</feature>
<proteinExistence type="predicted"/>